<dbReference type="Pfam" id="PF02682">
    <property type="entry name" value="CT_C_D"/>
    <property type="match status" value="1"/>
</dbReference>
<evidence type="ECO:0000256" key="2">
    <source>
        <dbReference type="ARBA" id="ARBA00022801"/>
    </source>
</evidence>
<comment type="caution">
    <text evidence="5">The sequence shown here is derived from an EMBL/GenBank/DDBJ whole genome shotgun (WGS) entry which is preliminary data.</text>
</comment>
<dbReference type="PANTHER" id="PTHR34698:SF2">
    <property type="entry name" value="5-OXOPROLINASE SUBUNIT B"/>
    <property type="match status" value="1"/>
</dbReference>
<dbReference type="Proteomes" id="UP000050416">
    <property type="component" value="Unassembled WGS sequence"/>
</dbReference>
<keyword evidence="2 5" id="KW-0378">Hydrolase</keyword>
<keyword evidence="1" id="KW-0547">Nucleotide-binding</keyword>
<dbReference type="PATRIC" id="fig|1305731.5.peg.2571"/>
<protein>
    <submittedName>
        <fullName evidence="5">Allophanate hydrolase subunit 1</fullName>
    </submittedName>
</protein>
<dbReference type="SUPFAM" id="SSF50891">
    <property type="entry name" value="Cyclophilin-like"/>
    <property type="match status" value="1"/>
</dbReference>
<evidence type="ECO:0000256" key="1">
    <source>
        <dbReference type="ARBA" id="ARBA00022741"/>
    </source>
</evidence>
<dbReference type="InterPro" id="IPR010016">
    <property type="entry name" value="PxpB"/>
</dbReference>
<dbReference type="EMBL" id="LJZQ01000003">
    <property type="protein sequence ID" value="KPQ30128.1"/>
    <property type="molecule type" value="Genomic_DNA"/>
</dbReference>
<dbReference type="InterPro" id="IPR029000">
    <property type="entry name" value="Cyclophilin-like_dom_sf"/>
</dbReference>
<dbReference type="SMART" id="SM00796">
    <property type="entry name" value="AHS1"/>
    <property type="match status" value="1"/>
</dbReference>
<gene>
    <name evidence="5" type="ORF">HLUCCX14_03320</name>
</gene>
<dbReference type="GO" id="GO:0005524">
    <property type="term" value="F:ATP binding"/>
    <property type="evidence" value="ECO:0007669"/>
    <property type="project" value="UniProtKB-KW"/>
</dbReference>
<dbReference type="SUPFAM" id="SSF160467">
    <property type="entry name" value="PH0987 N-terminal domain-like"/>
    <property type="match status" value="1"/>
</dbReference>
<dbReference type="PANTHER" id="PTHR34698">
    <property type="entry name" value="5-OXOPROLINASE SUBUNIT B"/>
    <property type="match status" value="1"/>
</dbReference>
<dbReference type="GO" id="GO:0016787">
    <property type="term" value="F:hydrolase activity"/>
    <property type="evidence" value="ECO:0007669"/>
    <property type="project" value="UniProtKB-KW"/>
</dbReference>
<dbReference type="Gene3D" id="3.30.1360.40">
    <property type="match status" value="1"/>
</dbReference>
<evidence type="ECO:0000256" key="3">
    <source>
        <dbReference type="ARBA" id="ARBA00022840"/>
    </source>
</evidence>
<reference evidence="5 6" key="1">
    <citation type="submission" date="2015-09" db="EMBL/GenBank/DDBJ databases">
        <title>Identification and resolution of microdiversity through metagenomic sequencing of parallel consortia.</title>
        <authorList>
            <person name="Nelson W.C."/>
            <person name="Romine M.F."/>
            <person name="Lindemann S.R."/>
        </authorList>
    </citation>
    <scope>NUCLEOTIDE SEQUENCE [LARGE SCALE GENOMIC DNA]</scope>
    <source>
        <strain evidence="5">HL-55</strain>
    </source>
</reference>
<keyword evidence="3" id="KW-0067">ATP-binding</keyword>
<dbReference type="InterPro" id="IPR003833">
    <property type="entry name" value="CT_C_D"/>
</dbReference>
<accession>A0A0P7YKQ2</accession>
<dbReference type="OrthoDB" id="9778567at2"/>
<evidence type="ECO:0000313" key="5">
    <source>
        <dbReference type="EMBL" id="KPQ30128.1"/>
    </source>
</evidence>
<name>A0A0P7YKQ2_9GAMM</name>
<dbReference type="NCBIfam" id="TIGR00370">
    <property type="entry name" value="5-oxoprolinase subunit PxpB"/>
    <property type="match status" value="1"/>
</dbReference>
<sequence length="232" mass="25306">MIEPVSEDAVLITLADAIDDSLPALLCRLAQSIRDKEFPWLIDLVPSYTTMLVFYDPLSVDHRTVIARLRTIIDAEMSAPGHQQPIAGDLVELPVYYSDESGPDLAALAAETGLDAAEVIRRHTTREYRVHALGFAPGFAFMGEVDPTIALPRKQTPRKRVPAGSVGIANRQTAVYPQASPGGWQIIGRCPTPLFDLQTLSLLKVGDRVRFRAINREDFLAAGGQLTETAAS</sequence>
<feature type="domain" description="Carboxyltransferase" evidence="4">
    <location>
        <begin position="2"/>
        <end position="203"/>
    </location>
</feature>
<organism evidence="5 6">
    <name type="scientific">Marinobacter excellens HL-55</name>
    <dbReference type="NCBI Taxonomy" id="1305731"/>
    <lineage>
        <taxon>Bacteria</taxon>
        <taxon>Pseudomonadati</taxon>
        <taxon>Pseudomonadota</taxon>
        <taxon>Gammaproteobacteria</taxon>
        <taxon>Pseudomonadales</taxon>
        <taxon>Marinobacteraceae</taxon>
        <taxon>Marinobacter</taxon>
    </lineage>
</organism>
<dbReference type="AlphaFoldDB" id="A0A0P7YKQ2"/>
<evidence type="ECO:0000313" key="6">
    <source>
        <dbReference type="Proteomes" id="UP000050416"/>
    </source>
</evidence>
<dbReference type="STRING" id="1305731.GCA_000934705_01255"/>
<proteinExistence type="predicted"/>
<dbReference type="Gene3D" id="2.40.100.10">
    <property type="entry name" value="Cyclophilin-like"/>
    <property type="match status" value="1"/>
</dbReference>
<evidence type="ECO:0000259" key="4">
    <source>
        <dbReference type="SMART" id="SM00796"/>
    </source>
</evidence>